<keyword evidence="3" id="KW-1185">Reference proteome</keyword>
<reference evidence="3" key="1">
    <citation type="submission" date="2017-01" db="EMBL/GenBank/DDBJ databases">
        <title>Comparative genomics of anhydrobiosis in the tardigrade Hypsibius dujardini.</title>
        <authorList>
            <person name="Yoshida Y."/>
            <person name="Koutsovoulos G."/>
            <person name="Laetsch D."/>
            <person name="Stevens L."/>
            <person name="Kumar S."/>
            <person name="Horikawa D."/>
            <person name="Ishino K."/>
            <person name="Komine S."/>
            <person name="Tomita M."/>
            <person name="Blaxter M."/>
            <person name="Arakawa K."/>
        </authorList>
    </citation>
    <scope>NUCLEOTIDE SEQUENCE [LARGE SCALE GENOMIC DNA]</scope>
    <source>
        <strain evidence="3">Z151</strain>
    </source>
</reference>
<gene>
    <name evidence="2" type="ORF">BV898_13566</name>
</gene>
<evidence type="ECO:0000313" key="3">
    <source>
        <dbReference type="Proteomes" id="UP000192578"/>
    </source>
</evidence>
<accession>A0A1W0WAA7</accession>
<evidence type="ECO:0000313" key="2">
    <source>
        <dbReference type="EMBL" id="OQV12149.1"/>
    </source>
</evidence>
<feature type="region of interest" description="Disordered" evidence="1">
    <location>
        <begin position="1"/>
        <end position="57"/>
    </location>
</feature>
<proteinExistence type="predicted"/>
<evidence type="ECO:0000256" key="1">
    <source>
        <dbReference type="SAM" id="MobiDB-lite"/>
    </source>
</evidence>
<dbReference type="AlphaFoldDB" id="A0A1W0WAA7"/>
<dbReference type="Proteomes" id="UP000192578">
    <property type="component" value="Unassembled WGS sequence"/>
</dbReference>
<protein>
    <submittedName>
        <fullName evidence="2">Uncharacterized protein</fullName>
    </submittedName>
</protein>
<name>A0A1W0WAA7_HYPEX</name>
<organism evidence="2 3">
    <name type="scientific">Hypsibius exemplaris</name>
    <name type="common">Freshwater tardigrade</name>
    <dbReference type="NCBI Taxonomy" id="2072580"/>
    <lineage>
        <taxon>Eukaryota</taxon>
        <taxon>Metazoa</taxon>
        <taxon>Ecdysozoa</taxon>
        <taxon>Tardigrada</taxon>
        <taxon>Eutardigrada</taxon>
        <taxon>Parachela</taxon>
        <taxon>Hypsibioidea</taxon>
        <taxon>Hypsibiidae</taxon>
        <taxon>Hypsibius</taxon>
    </lineage>
</organism>
<sequence length="78" mass="8725">MHDPAEGISPSAIRPIRPTVSHPTDRLPSDRPSAIRPTVYHPTHPTDRLPSDRPSAIRPIRPTVRYLNDGLTDRRCAV</sequence>
<comment type="caution">
    <text evidence="2">The sequence shown here is derived from an EMBL/GenBank/DDBJ whole genome shotgun (WGS) entry which is preliminary data.</text>
</comment>
<dbReference type="EMBL" id="MTYJ01000152">
    <property type="protein sequence ID" value="OQV12149.1"/>
    <property type="molecule type" value="Genomic_DNA"/>
</dbReference>